<keyword evidence="3" id="KW-1185">Reference proteome</keyword>
<feature type="compositionally biased region" description="Basic and acidic residues" evidence="1">
    <location>
        <begin position="33"/>
        <end position="45"/>
    </location>
</feature>
<comment type="caution">
    <text evidence="2">The sequence shown here is derived from an EMBL/GenBank/DDBJ whole genome shotgun (WGS) entry which is preliminary data.</text>
</comment>
<name>A0ABV1TXV6_9ACTN</name>
<feature type="region of interest" description="Disordered" evidence="1">
    <location>
        <begin position="95"/>
        <end position="119"/>
    </location>
</feature>
<dbReference type="EMBL" id="JBEOZM010000063">
    <property type="protein sequence ID" value="MER6274579.1"/>
    <property type="molecule type" value="Genomic_DNA"/>
</dbReference>
<reference evidence="2 3" key="1">
    <citation type="submission" date="2024-06" db="EMBL/GenBank/DDBJ databases">
        <title>The Natural Products Discovery Center: Release of the First 8490 Sequenced Strains for Exploring Actinobacteria Biosynthetic Diversity.</title>
        <authorList>
            <person name="Kalkreuter E."/>
            <person name="Kautsar S.A."/>
            <person name="Yang D."/>
            <person name="Bader C.D."/>
            <person name="Teijaro C.N."/>
            <person name="Fluegel L."/>
            <person name="Davis C.M."/>
            <person name="Simpson J.R."/>
            <person name="Lauterbach L."/>
            <person name="Steele A.D."/>
            <person name="Gui C."/>
            <person name="Meng S."/>
            <person name="Li G."/>
            <person name="Viehrig K."/>
            <person name="Ye F."/>
            <person name="Su P."/>
            <person name="Kiefer A.F."/>
            <person name="Nichols A."/>
            <person name="Cepeda A.J."/>
            <person name="Yan W."/>
            <person name="Fan B."/>
            <person name="Jiang Y."/>
            <person name="Adhikari A."/>
            <person name="Zheng C.-J."/>
            <person name="Schuster L."/>
            <person name="Cowan T.M."/>
            <person name="Smanski M.J."/>
            <person name="Chevrette M.G."/>
            <person name="De Carvalho L.P.S."/>
            <person name="Shen B."/>
        </authorList>
    </citation>
    <scope>NUCLEOTIDE SEQUENCE [LARGE SCALE GENOMIC DNA]</scope>
    <source>
        <strain evidence="2 3">NPDC001694</strain>
    </source>
</reference>
<gene>
    <name evidence="2" type="ORF">ABT211_46335</name>
</gene>
<dbReference type="Proteomes" id="UP001490365">
    <property type="component" value="Unassembled WGS sequence"/>
</dbReference>
<dbReference type="RefSeq" id="WP_351962789.1">
    <property type="nucleotide sequence ID" value="NZ_JBEOZM010000063.1"/>
</dbReference>
<organism evidence="2 3">
    <name type="scientific">Streptomyces sp. 900105755</name>
    <dbReference type="NCBI Taxonomy" id="3154389"/>
    <lineage>
        <taxon>Bacteria</taxon>
        <taxon>Bacillati</taxon>
        <taxon>Actinomycetota</taxon>
        <taxon>Actinomycetes</taxon>
        <taxon>Kitasatosporales</taxon>
        <taxon>Streptomycetaceae</taxon>
        <taxon>Streptomyces</taxon>
    </lineage>
</organism>
<sequence length="313" mass="34490">MSKPAQARELYDAMRTLEGKARAARKRNGHTYSRREAARTADGKDSSLGQRMSGWLHDDWDKAITPRPDSSDQLVALVRLWSEWAGEKSFAEGPWRTLLDEAQPSRSRPARGNNSNRDDTIEKASTADAAVHAALAVDRIQAQRDAADAFDKAATDVLRDARTAAAEKAWLMEPWPSVEDALNTLARTGPEEIIKAARDVHLLLTLLPQSAACCAAISYLNADERTALDQVAIAVQWAAGDINAQVRIAEERAHAAMECVQGMGGGFLWVHLREGLLLKDTGPRYQRAIGSVDVALREFRSLVRQLLNNSERD</sequence>
<evidence type="ECO:0000313" key="3">
    <source>
        <dbReference type="Proteomes" id="UP001490365"/>
    </source>
</evidence>
<protein>
    <submittedName>
        <fullName evidence="2">Uncharacterized protein</fullName>
    </submittedName>
</protein>
<evidence type="ECO:0000256" key="1">
    <source>
        <dbReference type="SAM" id="MobiDB-lite"/>
    </source>
</evidence>
<evidence type="ECO:0000313" key="2">
    <source>
        <dbReference type="EMBL" id="MER6274579.1"/>
    </source>
</evidence>
<accession>A0ABV1TXV6</accession>
<feature type="region of interest" description="Disordered" evidence="1">
    <location>
        <begin position="18"/>
        <end position="50"/>
    </location>
</feature>
<proteinExistence type="predicted"/>